<dbReference type="AlphaFoldDB" id="A0A2K2F1H7"/>
<keyword evidence="1" id="KW-1133">Transmembrane helix</keyword>
<protein>
    <recommendedName>
        <fullName evidence="4">FeoB-associated Cys-rich membrane protein</fullName>
    </recommendedName>
</protein>
<evidence type="ECO:0000313" key="2">
    <source>
        <dbReference type="EMBL" id="PNU00526.1"/>
    </source>
</evidence>
<sequence length="50" mass="5226">MFVEIAIAAALAVAAVYILYKNIKKSASGKCSGCSYKSEGCSCCAEESKK</sequence>
<dbReference type="EMBL" id="NIOJ01000009">
    <property type="protein sequence ID" value="PNU00526.1"/>
    <property type="molecule type" value="Genomic_DNA"/>
</dbReference>
<organism evidence="2 3">
    <name type="scientific">Clostridium thermosuccinogenes</name>
    <dbReference type="NCBI Taxonomy" id="84032"/>
    <lineage>
        <taxon>Bacteria</taxon>
        <taxon>Bacillati</taxon>
        <taxon>Bacillota</taxon>
        <taxon>Clostridia</taxon>
        <taxon>Eubacteriales</taxon>
        <taxon>Clostridiaceae</taxon>
        <taxon>Clostridium</taxon>
    </lineage>
</organism>
<name>A0A2K2F1H7_9CLOT</name>
<feature type="transmembrane region" description="Helical" evidence="1">
    <location>
        <begin position="6"/>
        <end position="23"/>
    </location>
</feature>
<evidence type="ECO:0000256" key="1">
    <source>
        <dbReference type="SAM" id="Phobius"/>
    </source>
</evidence>
<accession>A0A2K2F1H7</accession>
<proteinExistence type="predicted"/>
<gene>
    <name evidence="2" type="ORF">CDQ84_05430</name>
</gene>
<keyword evidence="1" id="KW-0472">Membrane</keyword>
<keyword evidence="1" id="KW-0812">Transmembrane</keyword>
<keyword evidence="3" id="KW-1185">Reference proteome</keyword>
<reference evidence="2 3" key="1">
    <citation type="submission" date="2017-06" db="EMBL/GenBank/DDBJ databases">
        <title>Investigating the central metabolism of Clostridium thermosuccinogenes.</title>
        <authorList>
            <person name="Koendjbiharie J.G."/>
            <person name="van Kranenburg R."/>
        </authorList>
    </citation>
    <scope>NUCLEOTIDE SEQUENCE [LARGE SCALE GENOMIC DNA]</scope>
    <source>
        <strain evidence="2 3">DSM 5806</strain>
    </source>
</reference>
<dbReference type="KEGG" id="cthd:CDO33_09825"/>
<evidence type="ECO:0000313" key="3">
    <source>
        <dbReference type="Proteomes" id="UP000236151"/>
    </source>
</evidence>
<comment type="caution">
    <text evidence="2">The sequence shown here is derived from an EMBL/GenBank/DDBJ whole genome shotgun (WGS) entry which is preliminary data.</text>
</comment>
<evidence type="ECO:0008006" key="4">
    <source>
        <dbReference type="Google" id="ProtNLM"/>
    </source>
</evidence>
<dbReference type="RefSeq" id="WP_103080717.1">
    <property type="nucleotide sequence ID" value="NZ_CP021850.1"/>
</dbReference>
<dbReference type="Proteomes" id="UP000236151">
    <property type="component" value="Unassembled WGS sequence"/>
</dbReference>
<dbReference type="Pfam" id="PF12669">
    <property type="entry name" value="FeoB_associated"/>
    <property type="match status" value="1"/>
</dbReference>